<evidence type="ECO:0000313" key="5">
    <source>
        <dbReference type="EMBL" id="KDE40154.1"/>
    </source>
</evidence>
<organism evidence="5 6">
    <name type="scientific">Nitrincola lacisaponensis</name>
    <dbReference type="NCBI Taxonomy" id="267850"/>
    <lineage>
        <taxon>Bacteria</taxon>
        <taxon>Pseudomonadati</taxon>
        <taxon>Pseudomonadota</taxon>
        <taxon>Gammaproteobacteria</taxon>
        <taxon>Oceanospirillales</taxon>
        <taxon>Oceanospirillaceae</taxon>
        <taxon>Nitrincola</taxon>
    </lineage>
</organism>
<dbReference type="EMBL" id="JMSZ01000016">
    <property type="protein sequence ID" value="KDE40154.1"/>
    <property type="molecule type" value="Genomic_DNA"/>
</dbReference>
<keyword evidence="2" id="KW-0175">Coiled coil</keyword>
<comment type="caution">
    <text evidence="5">The sequence shown here is derived from an EMBL/GenBank/DDBJ whole genome shotgun (WGS) entry which is preliminary data.</text>
</comment>
<dbReference type="AlphaFoldDB" id="A0A063Y390"/>
<dbReference type="Gene3D" id="2.40.420.20">
    <property type="match status" value="1"/>
</dbReference>
<sequence length="322" mass="36587">MAIERPHLVELHQVTQESVRLDRVRTGTLRAITRYRLFAQEEGQIAQLPWYPGDWIDQGELLMALDDSLLRSQITRSRAELNRAERDLERVRALSQRNLVSVEELQRRETELEIARAELAILTTRLSYTRMAAPFSGVVTERLSEPGNFASKNTHLLTLIDPQSVVVDLQLSEQVITHLRVGDEVEIQLDALGARQFPGKITRIYPEVDPLTRRGQIEIRPDPVPDGALPGQLARVSLSANLQQRMMIPFAALRYEQGEYVYVMNEDRKIEKREVITGLRVADRVEVLSGLESGDRIVIRGFMGLTEGREVLPVIPLAEREA</sequence>
<dbReference type="STRING" id="267850.ADINL_0746"/>
<dbReference type="Gene3D" id="2.40.50.100">
    <property type="match status" value="1"/>
</dbReference>
<reference evidence="5 6" key="1">
    <citation type="journal article" date="2005" name="Int. J. Syst. Evol. Microbiol.">
        <title>Nitrincola lacisaponensis gen. nov., sp. nov., a novel alkaliphilic bacterium isolated from an alkaline, saline lake.</title>
        <authorList>
            <person name="Dimitriu P.A."/>
            <person name="Shukla S.K."/>
            <person name="Conradt J."/>
            <person name="Marquez M.C."/>
            <person name="Ventosa A."/>
            <person name="Maglia A."/>
            <person name="Peyton B.M."/>
            <person name="Pinkart H.C."/>
            <person name="Mormile M.R."/>
        </authorList>
    </citation>
    <scope>NUCLEOTIDE SEQUENCE [LARGE SCALE GENOMIC DNA]</scope>
    <source>
        <strain evidence="5 6">4CA</strain>
    </source>
</reference>
<dbReference type="Proteomes" id="UP000027318">
    <property type="component" value="Unassembled WGS sequence"/>
</dbReference>
<protein>
    <submittedName>
        <fullName evidence="5">Putative Co/Zn/Cd efflux system membrane fusion protein</fullName>
    </submittedName>
</protein>
<dbReference type="Gene3D" id="2.40.30.170">
    <property type="match status" value="1"/>
</dbReference>
<keyword evidence="6" id="KW-1185">Reference proteome</keyword>
<evidence type="ECO:0000259" key="3">
    <source>
        <dbReference type="Pfam" id="PF25954"/>
    </source>
</evidence>
<proteinExistence type="inferred from homology"/>
<dbReference type="Pfam" id="PF25967">
    <property type="entry name" value="RND-MFP_C"/>
    <property type="match status" value="1"/>
</dbReference>
<dbReference type="PANTHER" id="PTHR30469:SF15">
    <property type="entry name" value="HLYD FAMILY OF SECRETION PROTEINS"/>
    <property type="match status" value="1"/>
</dbReference>
<dbReference type="NCBIfam" id="TIGR01730">
    <property type="entry name" value="RND_mfp"/>
    <property type="match status" value="1"/>
</dbReference>
<name>A0A063Y390_9GAMM</name>
<dbReference type="PANTHER" id="PTHR30469">
    <property type="entry name" value="MULTIDRUG RESISTANCE PROTEIN MDTA"/>
    <property type="match status" value="1"/>
</dbReference>
<feature type="coiled-coil region" evidence="2">
    <location>
        <begin position="74"/>
        <end position="125"/>
    </location>
</feature>
<gene>
    <name evidence="5" type="ORF">ADINL_0746</name>
</gene>
<dbReference type="SUPFAM" id="SSF111369">
    <property type="entry name" value="HlyD-like secretion proteins"/>
    <property type="match status" value="1"/>
</dbReference>
<dbReference type="GO" id="GO:1990281">
    <property type="term" value="C:efflux pump complex"/>
    <property type="evidence" value="ECO:0007669"/>
    <property type="project" value="TreeGrafter"/>
</dbReference>
<comment type="similarity">
    <text evidence="1">Belongs to the membrane fusion protein (MFP) (TC 8.A.1) family.</text>
</comment>
<dbReference type="InterPro" id="IPR058792">
    <property type="entry name" value="Beta-barrel_RND_2"/>
</dbReference>
<evidence type="ECO:0000259" key="4">
    <source>
        <dbReference type="Pfam" id="PF25967"/>
    </source>
</evidence>
<feature type="domain" description="CusB-like beta-barrel" evidence="3">
    <location>
        <begin position="167"/>
        <end position="240"/>
    </location>
</feature>
<dbReference type="Gene3D" id="1.10.287.470">
    <property type="entry name" value="Helix hairpin bin"/>
    <property type="match status" value="1"/>
</dbReference>
<evidence type="ECO:0000256" key="2">
    <source>
        <dbReference type="SAM" id="Coils"/>
    </source>
</evidence>
<dbReference type="InterPro" id="IPR058627">
    <property type="entry name" value="MdtA-like_C"/>
</dbReference>
<dbReference type="InterPro" id="IPR006143">
    <property type="entry name" value="RND_pump_MFP"/>
</dbReference>
<dbReference type="Pfam" id="PF25954">
    <property type="entry name" value="Beta-barrel_RND_2"/>
    <property type="match status" value="1"/>
</dbReference>
<accession>A0A063Y390</accession>
<evidence type="ECO:0000256" key="1">
    <source>
        <dbReference type="ARBA" id="ARBA00009477"/>
    </source>
</evidence>
<feature type="domain" description="Multidrug resistance protein MdtA-like C-terminal permuted SH3" evidence="4">
    <location>
        <begin position="247"/>
        <end position="301"/>
    </location>
</feature>
<dbReference type="GO" id="GO:0015562">
    <property type="term" value="F:efflux transmembrane transporter activity"/>
    <property type="evidence" value="ECO:0007669"/>
    <property type="project" value="TreeGrafter"/>
</dbReference>
<evidence type="ECO:0000313" key="6">
    <source>
        <dbReference type="Proteomes" id="UP000027318"/>
    </source>
</evidence>